<proteinExistence type="predicted"/>
<name>A0A2K9NWI3_BACTC</name>
<organism evidence="1 2">
    <name type="scientific">Bacteriovorax stolpii</name>
    <name type="common">Bdellovibrio stolpii</name>
    <dbReference type="NCBI Taxonomy" id="960"/>
    <lineage>
        <taxon>Bacteria</taxon>
        <taxon>Pseudomonadati</taxon>
        <taxon>Bdellovibrionota</taxon>
        <taxon>Bacteriovoracia</taxon>
        <taxon>Bacteriovoracales</taxon>
        <taxon>Bacteriovoracaceae</taxon>
        <taxon>Bacteriovorax</taxon>
    </lineage>
</organism>
<dbReference type="EMBL" id="CP025704">
    <property type="protein sequence ID" value="AUN99872.1"/>
    <property type="molecule type" value="Genomic_DNA"/>
</dbReference>
<keyword evidence="2" id="KW-1185">Reference proteome</keyword>
<evidence type="ECO:0000313" key="2">
    <source>
        <dbReference type="Proteomes" id="UP000235584"/>
    </source>
</evidence>
<protein>
    <submittedName>
        <fullName evidence="1">Uncharacterized protein</fullName>
    </submittedName>
</protein>
<dbReference type="KEGG" id="bsto:C0V70_17530"/>
<gene>
    <name evidence="1" type="ORF">C0V70_17530</name>
</gene>
<reference evidence="1 2" key="1">
    <citation type="submission" date="2018-01" db="EMBL/GenBank/DDBJ databases">
        <title>Complete genome sequence of Bacteriovorax stolpii DSM12778.</title>
        <authorList>
            <person name="Tang B."/>
            <person name="Chang J."/>
        </authorList>
    </citation>
    <scope>NUCLEOTIDE SEQUENCE [LARGE SCALE GENOMIC DNA]</scope>
    <source>
        <strain evidence="1 2">DSM 12778</strain>
    </source>
</reference>
<dbReference type="AlphaFoldDB" id="A0A2K9NWI3"/>
<evidence type="ECO:0000313" key="1">
    <source>
        <dbReference type="EMBL" id="AUN99872.1"/>
    </source>
</evidence>
<accession>A0A2K9NWI3</accession>
<dbReference type="RefSeq" id="WP_102245161.1">
    <property type="nucleotide sequence ID" value="NZ_CP025704.1"/>
</dbReference>
<dbReference type="Proteomes" id="UP000235584">
    <property type="component" value="Chromosome"/>
</dbReference>
<sequence>MKNIQDQLLDLSPALYKKLSWLRLEEKTPFYNDITPTWFLNFKSALEAISDIQVLGSGMASPSEYHIDLAFLKPQAHLDFIHSFYIDGMVKTLFKDNMAYSTQNNIAFHMASVLPPTWEKRNESLNLKAHVLYEIRPDGEKFQAATKEHRNSFDYFQWMLFFPHTCSISAYYDYDHRARHIQTIYMDYDEAAHAKVVHEAQKYPSFFQKRYDYNQEKRIIHKQGMVEYKGRIDQHLISESEFLDNRPFAPKKIILELI</sequence>